<name>A0A481YNT6_9VIRU</name>
<accession>A0A481YNT6</accession>
<sequence>MYVSKPTMEGKEEKMCVVEEKKLDVRAQKSRIKKAIETAMRLVRFFAKNPNFTQTIVLGNKQSFVIDKTFPNKYMVSAKKEVDKLFTRKKASGVTILGRGFAILNQYNPNFVEAYAEGIFGNYIKGDKKDPDSWTETDIKFIDVVTGFDQKSPLYGIMTKNMATRLFSLVKHYDVNYSGDPPAVPGKFRYMLPEIFRKGVLKTMIINGIETNVRKMKEFSNESACEAGQGKADESDFAEINTAGKNAIAAIDDFKSIQTFEPKYPFMKGKGTKKKILNVNNLTFADFSKLLVEFKKDKKIVLSSYDKDVFEYYKDDVVYGDLLSNLNETNTAGATKAVFLKQENDSFVAKEYAKMYGEEEEEEEEM</sequence>
<dbReference type="EMBL" id="MK500292">
    <property type="protein sequence ID" value="QBK84747.1"/>
    <property type="molecule type" value="Genomic_DNA"/>
</dbReference>
<gene>
    <name evidence="1" type="ORF">LCDPAC01_02280</name>
</gene>
<reference evidence="1" key="1">
    <citation type="journal article" date="2019" name="MBio">
        <title>Virus Genomes from Deep Sea Sediments Expand the Ocean Megavirome and Support Independent Origins of Viral Gigantism.</title>
        <authorList>
            <person name="Backstrom D."/>
            <person name="Yutin N."/>
            <person name="Jorgensen S.L."/>
            <person name="Dharamshi J."/>
            <person name="Homa F."/>
            <person name="Zaremba-Niedwiedzka K."/>
            <person name="Spang A."/>
            <person name="Wolf Y.I."/>
            <person name="Koonin E.V."/>
            <person name="Ettema T.J."/>
        </authorList>
    </citation>
    <scope>NUCLEOTIDE SEQUENCE</scope>
</reference>
<proteinExistence type="predicted"/>
<protein>
    <submittedName>
        <fullName evidence="1">Uncharacterized protein</fullName>
    </submittedName>
</protein>
<organism evidence="1">
    <name type="scientific">Pithovirus LCDPAC01</name>
    <dbReference type="NCBI Taxonomy" id="2506600"/>
    <lineage>
        <taxon>Viruses</taxon>
        <taxon>Pithoviruses</taxon>
    </lineage>
</organism>
<evidence type="ECO:0000313" key="1">
    <source>
        <dbReference type="EMBL" id="QBK84747.1"/>
    </source>
</evidence>